<dbReference type="EMBL" id="FNGS01000006">
    <property type="protein sequence ID" value="SDM41915.1"/>
    <property type="molecule type" value="Genomic_DNA"/>
</dbReference>
<dbReference type="InterPro" id="IPR006680">
    <property type="entry name" value="Amidohydro-rel"/>
</dbReference>
<dbReference type="Gene3D" id="3.20.20.140">
    <property type="entry name" value="Metal-dependent hydrolases"/>
    <property type="match status" value="1"/>
</dbReference>
<dbReference type="InterPro" id="IPR051781">
    <property type="entry name" value="Metallo-dep_Hydrolase"/>
</dbReference>
<evidence type="ECO:0000313" key="2">
    <source>
        <dbReference type="EMBL" id="SDM41915.1"/>
    </source>
</evidence>
<dbReference type="AlphaFoldDB" id="A0A1G9T4D3"/>
<dbReference type="RefSeq" id="WP_093204834.1">
    <property type="nucleotide sequence ID" value="NZ_FNGS01000006.1"/>
</dbReference>
<dbReference type="GO" id="GO:0016810">
    <property type="term" value="F:hydrolase activity, acting on carbon-nitrogen (but not peptide) bonds"/>
    <property type="evidence" value="ECO:0007669"/>
    <property type="project" value="InterPro"/>
</dbReference>
<reference evidence="2 3" key="1">
    <citation type="submission" date="2016-10" db="EMBL/GenBank/DDBJ databases">
        <authorList>
            <person name="de Groot N.N."/>
        </authorList>
    </citation>
    <scope>NUCLEOTIDE SEQUENCE [LARGE SCALE GENOMIC DNA]</scope>
    <source>
        <strain evidence="2 3">DSM 21668</strain>
    </source>
</reference>
<dbReference type="SUPFAM" id="SSF51556">
    <property type="entry name" value="Metallo-dependent hydrolases"/>
    <property type="match status" value="1"/>
</dbReference>
<evidence type="ECO:0000313" key="3">
    <source>
        <dbReference type="Proteomes" id="UP000198901"/>
    </source>
</evidence>
<dbReference type="SUPFAM" id="SSF51338">
    <property type="entry name" value="Composite domain of metallo-dependent hydrolases"/>
    <property type="match status" value="2"/>
</dbReference>
<dbReference type="Gene3D" id="2.30.40.10">
    <property type="entry name" value="Urease, subunit C, domain 1"/>
    <property type="match status" value="1"/>
</dbReference>
<gene>
    <name evidence="2" type="ORF">SAMN04488090_3389</name>
</gene>
<dbReference type="InterPro" id="IPR011059">
    <property type="entry name" value="Metal-dep_hydrolase_composite"/>
</dbReference>
<accession>A0A1G9T4D3</accession>
<feature type="domain" description="Amidohydrolase-related" evidence="1">
    <location>
        <begin position="73"/>
        <end position="402"/>
    </location>
</feature>
<proteinExistence type="predicted"/>
<keyword evidence="3" id="KW-1185">Reference proteome</keyword>
<name>A0A1G9T4D3_9BACT</name>
<dbReference type="PANTHER" id="PTHR43135">
    <property type="entry name" value="ALPHA-D-RIBOSE 1-METHYLPHOSPHONATE 5-TRIPHOSPHATE DIPHOSPHATASE"/>
    <property type="match status" value="1"/>
</dbReference>
<organism evidence="2 3">
    <name type="scientific">Siphonobacter aquaeclarae</name>
    <dbReference type="NCBI Taxonomy" id="563176"/>
    <lineage>
        <taxon>Bacteria</taxon>
        <taxon>Pseudomonadati</taxon>
        <taxon>Bacteroidota</taxon>
        <taxon>Cytophagia</taxon>
        <taxon>Cytophagales</taxon>
        <taxon>Cytophagaceae</taxon>
        <taxon>Siphonobacter</taxon>
    </lineage>
</organism>
<evidence type="ECO:0000259" key="1">
    <source>
        <dbReference type="Pfam" id="PF01979"/>
    </source>
</evidence>
<dbReference type="InterPro" id="IPR032466">
    <property type="entry name" value="Metal_Hydrolase"/>
</dbReference>
<dbReference type="PANTHER" id="PTHR43135:SF3">
    <property type="entry name" value="ALPHA-D-RIBOSE 1-METHYLPHOSPHONATE 5-TRIPHOSPHATE DIPHOSPHATASE"/>
    <property type="match status" value="1"/>
</dbReference>
<protein>
    <submittedName>
        <fullName evidence="2">Imidazolonepropionase</fullName>
    </submittedName>
</protein>
<sequence length="422" mass="45576">MRKTLLLLLLSQVAFGQAPTRYIIRAGKLFDSENKRFKTNQEILVEGDRIKKVGKLTAKDRANAEVVDLSRSTVIPGLIDSHSHLLLSQVSGVPMERDILAISEEERIRRAGQYAKEYLDAGITTVKDLGNSGQYLDLILRKQAESGTTASPRIWASGPILSPPNGQFGKLPEAHKALPEKEYTIVKTPEDAVAAVTEHHKRGVDVIKVCVTNDNGLILSPEILQAIVKTAHAKGLKVTAHAPFDDVVRDAIDAGVDGIEHGYGIGDSTLQRMAQKKVYLVPTDGTFEGYKGILSLGEWKAADSDVNDFVKKAKDRLLRAVKAGVPIVYGSDAYLKSPEHRGAAAKDALISYFVAGLAVGDVLQIGTYNGAVAAGKAGELGVIKPGARADIVAFEGDLETNFRPVISRDASFAMRDGKVFRK</sequence>
<dbReference type="OrthoDB" id="9797498at2"/>
<dbReference type="Proteomes" id="UP000198901">
    <property type="component" value="Unassembled WGS sequence"/>
</dbReference>
<dbReference type="Pfam" id="PF01979">
    <property type="entry name" value="Amidohydro_1"/>
    <property type="match status" value="1"/>
</dbReference>
<dbReference type="STRING" id="563176.SAMN04488090_3389"/>